<proteinExistence type="predicted"/>
<name>A0A921V1Y2_SORBI</name>
<protein>
    <submittedName>
        <fullName evidence="2">Uncharacterized protein</fullName>
    </submittedName>
</protein>
<dbReference type="InterPro" id="IPR006740">
    <property type="entry name" value="DUF604"/>
</dbReference>
<organism evidence="2 3">
    <name type="scientific">Sorghum bicolor</name>
    <name type="common">Sorghum</name>
    <name type="synonym">Sorghum vulgare</name>
    <dbReference type="NCBI Taxonomy" id="4558"/>
    <lineage>
        <taxon>Eukaryota</taxon>
        <taxon>Viridiplantae</taxon>
        <taxon>Streptophyta</taxon>
        <taxon>Embryophyta</taxon>
        <taxon>Tracheophyta</taxon>
        <taxon>Spermatophyta</taxon>
        <taxon>Magnoliopsida</taxon>
        <taxon>Liliopsida</taxon>
        <taxon>Poales</taxon>
        <taxon>Poaceae</taxon>
        <taxon>PACMAD clade</taxon>
        <taxon>Panicoideae</taxon>
        <taxon>Andropogonodae</taxon>
        <taxon>Andropogoneae</taxon>
        <taxon>Sorghinae</taxon>
        <taxon>Sorghum</taxon>
    </lineage>
</organism>
<dbReference type="Proteomes" id="UP000807115">
    <property type="component" value="Chromosome 1"/>
</dbReference>
<dbReference type="EMBL" id="CM027680">
    <property type="protein sequence ID" value="KAG0551770.1"/>
    <property type="molecule type" value="Genomic_DNA"/>
</dbReference>
<dbReference type="FunFam" id="3.90.550.50:FF:000061">
    <property type="entry name" value="AT4g00300 protein"/>
    <property type="match status" value="1"/>
</dbReference>
<sequence length="678" mass="73238">MNDGSKCNLLLVRINKRTEIEVSVLNIWQVGERLQQNLYRLKMLMLHRVSCHVPAVAVVFCLLQRRCQERAVELAPAISPPAPAAAAEASRSPTTLAHIVFVIGASKTTWAKRGVYTGLWWRPGATRGHVWLDGEPSGPWHPSWPPYRVLRPNAARFGREHAAAARMAQAVAEAYYYETAAAAAGPEEGAGAGTGSGEARWLVMGDDDTVFFPENLAAVLDRYDHREMYYVGSSSESVGQNVAHSYAMAFGGGGYAVSFPAAAALAGIMDGCLDRYNELYGSDHRVQACLAELGVPLTREPGFHQVNTPFTLLAIQQHNSLLTPTVKGNVCHDSSSETRRRKPLDKHQNLCGCDVNVSFVGKRVSVACASMEFWIKLRVLTAEVVEKQKSYRGYNTCSFTNGLSGWYKQDAQLNVADLDEPKEDPSKQIVAEQAPSIRSLSLTFFAGWRCFRTTFAAGPERTRVRPARGAPGGAAGVAAPPRPAQPDLAQLAQAPARGPVPGRRVPPRPGAHAAAVHLLLPPAVAGQWRCHRHPVRVRLLGLHGPPLPVRRPAARAADAAPYVPRVVRVAGGAVHGEHAPGGGAERYRTAMPPPARHVLPGPRHYGGVARGGWAEAEAEPDADGVRAGAGEQRRVQRHRLRRGRQGADDPSARTQDGSCRLEAGSTEAMLQSGELEGR</sequence>
<accession>A0A921V1Y2</accession>
<evidence type="ECO:0000313" key="2">
    <source>
        <dbReference type="EMBL" id="KAG0551770.1"/>
    </source>
</evidence>
<comment type="caution">
    <text evidence="2">The sequence shown here is derived from an EMBL/GenBank/DDBJ whole genome shotgun (WGS) entry which is preliminary data.</text>
</comment>
<dbReference type="AlphaFoldDB" id="A0A921V1Y2"/>
<reference evidence="2" key="2">
    <citation type="submission" date="2020-10" db="EMBL/GenBank/DDBJ databases">
        <authorList>
            <person name="Cooper E.A."/>
            <person name="Brenton Z.W."/>
            <person name="Flinn B.S."/>
            <person name="Jenkins J."/>
            <person name="Shu S."/>
            <person name="Flowers D."/>
            <person name="Luo F."/>
            <person name="Wang Y."/>
            <person name="Xia P."/>
            <person name="Barry K."/>
            <person name="Daum C."/>
            <person name="Lipzen A."/>
            <person name="Yoshinaga Y."/>
            <person name="Schmutz J."/>
            <person name="Saski C."/>
            <person name="Vermerris W."/>
            <person name="Kresovich S."/>
        </authorList>
    </citation>
    <scope>NUCLEOTIDE SEQUENCE</scope>
</reference>
<feature type="compositionally biased region" description="Basic residues" evidence="1">
    <location>
        <begin position="635"/>
        <end position="644"/>
    </location>
</feature>
<dbReference type="Gene3D" id="3.90.550.50">
    <property type="match status" value="1"/>
</dbReference>
<dbReference type="PANTHER" id="PTHR10811">
    <property type="entry name" value="FRINGE-RELATED"/>
    <property type="match status" value="1"/>
</dbReference>
<evidence type="ECO:0000313" key="3">
    <source>
        <dbReference type="Proteomes" id="UP000807115"/>
    </source>
</evidence>
<feature type="region of interest" description="Disordered" evidence="1">
    <location>
        <begin position="463"/>
        <end position="483"/>
    </location>
</feature>
<dbReference type="Pfam" id="PF04646">
    <property type="entry name" value="DUF604"/>
    <property type="match status" value="1"/>
</dbReference>
<evidence type="ECO:0000256" key="1">
    <source>
        <dbReference type="SAM" id="MobiDB-lite"/>
    </source>
</evidence>
<feature type="region of interest" description="Disordered" evidence="1">
    <location>
        <begin position="617"/>
        <end position="678"/>
    </location>
</feature>
<gene>
    <name evidence="2" type="ORF">BDA96_01G451600</name>
</gene>
<reference evidence="2" key="1">
    <citation type="journal article" date="2019" name="BMC Genomics">
        <title>A new reference genome for Sorghum bicolor reveals high levels of sequence similarity between sweet and grain genotypes: implications for the genetics of sugar metabolism.</title>
        <authorList>
            <person name="Cooper E.A."/>
            <person name="Brenton Z.W."/>
            <person name="Flinn B.S."/>
            <person name="Jenkins J."/>
            <person name="Shu S."/>
            <person name="Flowers D."/>
            <person name="Luo F."/>
            <person name="Wang Y."/>
            <person name="Xia P."/>
            <person name="Barry K."/>
            <person name="Daum C."/>
            <person name="Lipzen A."/>
            <person name="Yoshinaga Y."/>
            <person name="Schmutz J."/>
            <person name="Saski C."/>
            <person name="Vermerris W."/>
            <person name="Kresovich S."/>
        </authorList>
    </citation>
    <scope>NUCLEOTIDE SEQUENCE</scope>
</reference>